<feature type="compositionally biased region" description="Low complexity" evidence="1">
    <location>
        <begin position="147"/>
        <end position="162"/>
    </location>
</feature>
<dbReference type="InterPro" id="IPR012677">
    <property type="entry name" value="Nucleotide-bd_a/b_plait_sf"/>
</dbReference>
<dbReference type="Gene3D" id="3.30.70.330">
    <property type="match status" value="1"/>
</dbReference>
<feature type="region of interest" description="Disordered" evidence="1">
    <location>
        <begin position="87"/>
        <end position="168"/>
    </location>
</feature>
<reference evidence="2 3" key="1">
    <citation type="submission" date="2018-06" db="EMBL/GenBank/DDBJ databases">
        <title>The Genome of Cuscuta australis (Dodder) Provides Insight into the Evolution of Plant Parasitism.</title>
        <authorList>
            <person name="Liu H."/>
        </authorList>
    </citation>
    <scope>NUCLEOTIDE SEQUENCE [LARGE SCALE GENOMIC DNA]</scope>
    <source>
        <strain evidence="3">cv. Yunnan</strain>
        <tissue evidence="2">Vines</tissue>
    </source>
</reference>
<dbReference type="InterPro" id="IPR039884">
    <property type="entry name" value="R3HC1/R3HCL"/>
</dbReference>
<dbReference type="AlphaFoldDB" id="A0A328DP43"/>
<proteinExistence type="predicted"/>
<evidence type="ECO:0000256" key="1">
    <source>
        <dbReference type="SAM" id="MobiDB-lite"/>
    </source>
</evidence>
<name>A0A328DP43_9ASTE</name>
<comment type="caution">
    <text evidence="2">The sequence shown here is derived from an EMBL/GenBank/DDBJ whole genome shotgun (WGS) entry which is preliminary data.</text>
</comment>
<protein>
    <recommendedName>
        <fullName evidence="4">RRM domain-containing protein</fullName>
    </recommendedName>
</protein>
<dbReference type="PANTHER" id="PTHR21678:SF0">
    <property type="entry name" value="C3H1-TYPE DOMAIN-CONTAINING PROTEIN"/>
    <property type="match status" value="1"/>
</dbReference>
<dbReference type="PANTHER" id="PTHR21678">
    <property type="entry name" value="GROWTH INHIBITION AND DIFFERENTIATION RELATED PROTEIN 88"/>
    <property type="match status" value="1"/>
</dbReference>
<evidence type="ECO:0000313" key="2">
    <source>
        <dbReference type="EMBL" id="RAL45971.1"/>
    </source>
</evidence>
<evidence type="ECO:0000313" key="3">
    <source>
        <dbReference type="Proteomes" id="UP000249390"/>
    </source>
</evidence>
<gene>
    <name evidence="2" type="ORF">DM860_006125</name>
</gene>
<dbReference type="Proteomes" id="UP000249390">
    <property type="component" value="Unassembled WGS sequence"/>
</dbReference>
<keyword evidence="3" id="KW-1185">Reference proteome</keyword>
<organism evidence="2 3">
    <name type="scientific">Cuscuta australis</name>
    <dbReference type="NCBI Taxonomy" id="267555"/>
    <lineage>
        <taxon>Eukaryota</taxon>
        <taxon>Viridiplantae</taxon>
        <taxon>Streptophyta</taxon>
        <taxon>Embryophyta</taxon>
        <taxon>Tracheophyta</taxon>
        <taxon>Spermatophyta</taxon>
        <taxon>Magnoliopsida</taxon>
        <taxon>eudicotyledons</taxon>
        <taxon>Gunneridae</taxon>
        <taxon>Pentapetalae</taxon>
        <taxon>asterids</taxon>
        <taxon>lamiids</taxon>
        <taxon>Solanales</taxon>
        <taxon>Convolvulaceae</taxon>
        <taxon>Cuscuteae</taxon>
        <taxon>Cuscuta</taxon>
        <taxon>Cuscuta subgen. Grammica</taxon>
        <taxon>Cuscuta sect. Cleistogrammica</taxon>
    </lineage>
</organism>
<evidence type="ECO:0008006" key="4">
    <source>
        <dbReference type="Google" id="ProtNLM"/>
    </source>
</evidence>
<accession>A0A328DP43</accession>
<dbReference type="EMBL" id="NQVE01000125">
    <property type="protein sequence ID" value="RAL45971.1"/>
    <property type="molecule type" value="Genomic_DNA"/>
</dbReference>
<sequence>MENAASAAATDVTNWTEAVEDLVSSCELEKAISLLESVVSKLEIDSKPDQLSAALLDLAKLYATQGFSLKADEAFARAFSIKQQSIPNTEGKRDVDNSKSSTDGTSEDCAFHNARGNPENSSNFPGDDSQGCSDDDWEAIVDRDPSELLSPSSLPEVSNLSLHDTKAQVPKRRGRGTFFYQKHALYSDQQPGGPSVNDEGVSHSAEEGIDTITLKYGTQHVLVLTGFPLSTRTTDLEKLLENHKDQVAIRWVNDTVALAVFRTPSAAHEASKYINWPYSMHILNEDDEILNSVRPRDLEPPRQRPQTSAQTAQRLIAQSMGIRLPASGFGTKELKKIEEDRRSRIRSRQIMKEDAWGDDINS</sequence>